<reference evidence="9 10" key="1">
    <citation type="submission" date="2016-09" db="EMBL/GenBank/DDBJ databases">
        <authorList>
            <person name="Capua I."/>
            <person name="De Benedictis P."/>
            <person name="Joannis T."/>
            <person name="Lombin L.H."/>
            <person name="Cattoli G."/>
        </authorList>
    </citation>
    <scope>NUCLEOTIDE SEQUENCE [LARGE SCALE GENOMIC DNA]</scope>
    <source>
        <strain evidence="9 10">NIO-1002</strain>
    </source>
</reference>
<gene>
    <name evidence="9" type="ORF">SAMN05216418_0761</name>
</gene>
<dbReference type="Gene3D" id="2.40.110.10">
    <property type="entry name" value="Butyryl-CoA Dehydrogenase, subunit A, domain 2"/>
    <property type="match status" value="1"/>
</dbReference>
<keyword evidence="3 5" id="KW-0285">Flavoprotein</keyword>
<evidence type="ECO:0000256" key="2">
    <source>
        <dbReference type="ARBA" id="ARBA00009347"/>
    </source>
</evidence>
<dbReference type="InterPro" id="IPR006091">
    <property type="entry name" value="Acyl-CoA_Oxase/DH_mid-dom"/>
</dbReference>
<feature type="domain" description="Acyl-CoA dehydrogenase/oxidase N-terminal" evidence="8">
    <location>
        <begin position="38"/>
        <end position="145"/>
    </location>
</feature>
<keyword evidence="5" id="KW-0560">Oxidoreductase</keyword>
<dbReference type="SUPFAM" id="SSF47203">
    <property type="entry name" value="Acyl-CoA dehydrogenase C-terminal domain-like"/>
    <property type="match status" value="1"/>
</dbReference>
<evidence type="ECO:0000259" key="8">
    <source>
        <dbReference type="Pfam" id="PF02771"/>
    </source>
</evidence>
<dbReference type="OrthoDB" id="9770681at2"/>
<evidence type="ECO:0000256" key="4">
    <source>
        <dbReference type="ARBA" id="ARBA00022827"/>
    </source>
</evidence>
<comment type="similarity">
    <text evidence="2 5">Belongs to the acyl-CoA dehydrogenase family.</text>
</comment>
<dbReference type="Proteomes" id="UP000183203">
    <property type="component" value="Unassembled WGS sequence"/>
</dbReference>
<dbReference type="InterPro" id="IPR045008">
    <property type="entry name" value="ACX4-like"/>
</dbReference>
<protein>
    <submittedName>
        <fullName evidence="9">Glutaryl-CoA dehydrogenase</fullName>
    </submittedName>
</protein>
<sequence>MTIDADARTLPGERVARYDLLGRRDTDYYAVFADIPDADRAVWDRAKAFADEVGTRMQGEWDAATYPVELVQRMGELELYTDGIEHPDLPHTSPLAAGLVNMEISRHDGSLATALAVQGGLALRTLALFGSTEQQQRWLRPLADGTTLGAFALTEPDHGSDSVSLETTATWVPSTGSGTGGWSLSGTKKWIGNGASGGITFVWARVANDGGDDHGAVRCFLVEQDTPGYVGTVITGKVSLRGIHQAHIAMDDVRLSADAVLPGSHTFKDASRVLYATRSGVAWSALGHATACYEIARTYATERMQFGKPLAAFQMVQERLAQMLDELTAMQLYCRRLADLETSGGLRPTQASLAKYHNTRAARRVAAIARDLLGGNGILLENGVMQHMADIEAIHTYEGTESVQALLLGRDITGMSAFT</sequence>
<feature type="domain" description="Acyl-CoA oxidase/dehydrogenase middle" evidence="7">
    <location>
        <begin position="150"/>
        <end position="253"/>
    </location>
</feature>
<proteinExistence type="inferred from homology"/>
<dbReference type="Gene3D" id="1.10.540.10">
    <property type="entry name" value="Acyl-CoA dehydrogenase/oxidase, N-terminal domain"/>
    <property type="match status" value="1"/>
</dbReference>
<dbReference type="Pfam" id="PF00441">
    <property type="entry name" value="Acyl-CoA_dh_1"/>
    <property type="match status" value="1"/>
</dbReference>
<dbReference type="RefSeq" id="WP_058231009.1">
    <property type="nucleotide sequence ID" value="NZ_FMYG01000001.1"/>
</dbReference>
<dbReference type="Gene3D" id="1.20.140.10">
    <property type="entry name" value="Butyryl-CoA Dehydrogenase, subunit A, domain 3"/>
    <property type="match status" value="1"/>
</dbReference>
<dbReference type="InterPro" id="IPR037069">
    <property type="entry name" value="AcylCoA_DH/ox_N_sf"/>
</dbReference>
<dbReference type="InterPro" id="IPR036250">
    <property type="entry name" value="AcylCo_DH-like_C"/>
</dbReference>
<feature type="domain" description="Acyl-CoA dehydrogenase/oxidase C-terminal" evidence="6">
    <location>
        <begin position="269"/>
        <end position="411"/>
    </location>
</feature>
<dbReference type="AlphaFoldDB" id="A0A1G6GYU8"/>
<dbReference type="InterPro" id="IPR013786">
    <property type="entry name" value="AcylCoA_DH/ox_N"/>
</dbReference>
<evidence type="ECO:0000256" key="3">
    <source>
        <dbReference type="ARBA" id="ARBA00022630"/>
    </source>
</evidence>
<dbReference type="STRING" id="993073.AS029_02590"/>
<dbReference type="InterPro" id="IPR046373">
    <property type="entry name" value="Acyl-CoA_Oxase/DH_mid-dom_sf"/>
</dbReference>
<dbReference type="Pfam" id="PF02771">
    <property type="entry name" value="Acyl-CoA_dh_N"/>
    <property type="match status" value="1"/>
</dbReference>
<dbReference type="SUPFAM" id="SSF56645">
    <property type="entry name" value="Acyl-CoA dehydrogenase NM domain-like"/>
    <property type="match status" value="1"/>
</dbReference>
<accession>A0A1G6GYU8</accession>
<dbReference type="Pfam" id="PF02770">
    <property type="entry name" value="Acyl-CoA_dh_M"/>
    <property type="match status" value="1"/>
</dbReference>
<evidence type="ECO:0000256" key="5">
    <source>
        <dbReference type="RuleBase" id="RU362125"/>
    </source>
</evidence>
<evidence type="ECO:0000313" key="10">
    <source>
        <dbReference type="Proteomes" id="UP000183203"/>
    </source>
</evidence>
<comment type="cofactor">
    <cofactor evidence="1 5">
        <name>FAD</name>
        <dbReference type="ChEBI" id="CHEBI:57692"/>
    </cofactor>
</comment>
<dbReference type="PANTHER" id="PTHR43188">
    <property type="entry name" value="ACYL-COENZYME A OXIDASE"/>
    <property type="match status" value="1"/>
</dbReference>
<dbReference type="InterPro" id="IPR009075">
    <property type="entry name" value="AcylCo_DH/oxidase_C"/>
</dbReference>
<dbReference type="GO" id="GO:0006635">
    <property type="term" value="P:fatty acid beta-oxidation"/>
    <property type="evidence" value="ECO:0007669"/>
    <property type="project" value="InterPro"/>
</dbReference>
<keyword evidence="4 5" id="KW-0274">FAD</keyword>
<organism evidence="9 10">
    <name type="scientific">Microbacterium enclense</name>
    <dbReference type="NCBI Taxonomy" id="993073"/>
    <lineage>
        <taxon>Bacteria</taxon>
        <taxon>Bacillati</taxon>
        <taxon>Actinomycetota</taxon>
        <taxon>Actinomycetes</taxon>
        <taxon>Micrococcales</taxon>
        <taxon>Microbacteriaceae</taxon>
        <taxon>Microbacterium</taxon>
    </lineage>
</organism>
<dbReference type="InterPro" id="IPR009100">
    <property type="entry name" value="AcylCoA_DH/oxidase_NM_dom_sf"/>
</dbReference>
<evidence type="ECO:0000256" key="1">
    <source>
        <dbReference type="ARBA" id="ARBA00001974"/>
    </source>
</evidence>
<dbReference type="GO" id="GO:0050660">
    <property type="term" value="F:flavin adenine dinucleotide binding"/>
    <property type="evidence" value="ECO:0007669"/>
    <property type="project" value="InterPro"/>
</dbReference>
<evidence type="ECO:0000313" key="9">
    <source>
        <dbReference type="EMBL" id="SDB86276.1"/>
    </source>
</evidence>
<evidence type="ECO:0000259" key="6">
    <source>
        <dbReference type="Pfam" id="PF00441"/>
    </source>
</evidence>
<dbReference type="PANTHER" id="PTHR43188:SF1">
    <property type="entry name" value="ACYL-COA DEHYDROGENASE"/>
    <property type="match status" value="1"/>
</dbReference>
<dbReference type="GO" id="GO:0003995">
    <property type="term" value="F:acyl-CoA dehydrogenase activity"/>
    <property type="evidence" value="ECO:0007669"/>
    <property type="project" value="InterPro"/>
</dbReference>
<dbReference type="EMBL" id="FMYG01000001">
    <property type="protein sequence ID" value="SDB86276.1"/>
    <property type="molecule type" value="Genomic_DNA"/>
</dbReference>
<name>A0A1G6GYU8_9MICO</name>
<evidence type="ECO:0000259" key="7">
    <source>
        <dbReference type="Pfam" id="PF02770"/>
    </source>
</evidence>